<name>A0A401HAZ3_AERPX</name>
<gene>
    <name evidence="1" type="ORF">apy_13460</name>
</gene>
<dbReference type="Proteomes" id="UP000291213">
    <property type="component" value="Unassembled WGS sequence"/>
</dbReference>
<comment type="caution">
    <text evidence="1">The sequence shown here is derived from an EMBL/GenBank/DDBJ whole genome shotgun (WGS) entry which is preliminary data.</text>
</comment>
<dbReference type="RefSeq" id="WP_165487999.1">
    <property type="nucleotide sequence ID" value="NZ_BDMD01000078.1"/>
</dbReference>
<proteinExistence type="predicted"/>
<dbReference type="EMBL" id="BDMD01000078">
    <property type="protein sequence ID" value="GBF09621.1"/>
    <property type="molecule type" value="Genomic_DNA"/>
</dbReference>
<dbReference type="OrthoDB" id="17225at2157"/>
<sequence>MKGWRLKCSQCGREWVLPVSFRLNEMGRLYHFCPYCRENTFHSVVGREV</sequence>
<dbReference type="AlphaFoldDB" id="A0A401HAZ3"/>
<reference evidence="1 2" key="1">
    <citation type="submission" date="2017-02" db="EMBL/GenBank/DDBJ databases">
        <title>isolation and characterization of a novel temperate virus Aeropyrum globular virus 1 infecting hyperthermophilic archaeon Aeropyrum.</title>
        <authorList>
            <person name="Yumiya M."/>
            <person name="Yoshida T."/>
            <person name="Sako Y."/>
        </authorList>
    </citation>
    <scope>NUCLEOTIDE SEQUENCE [LARGE SCALE GENOMIC DNA]</scope>
    <source>
        <strain evidence="1 2">YK1-12-2013</strain>
    </source>
</reference>
<evidence type="ECO:0000313" key="2">
    <source>
        <dbReference type="Proteomes" id="UP000291213"/>
    </source>
</evidence>
<evidence type="ECO:0000313" key="1">
    <source>
        <dbReference type="EMBL" id="GBF09621.1"/>
    </source>
</evidence>
<protein>
    <submittedName>
        <fullName evidence="1">Formamidopyrimidine-DNA glycosylase</fullName>
    </submittedName>
</protein>
<organism evidence="1 2">
    <name type="scientific">Aeropyrum pernix</name>
    <dbReference type="NCBI Taxonomy" id="56636"/>
    <lineage>
        <taxon>Archaea</taxon>
        <taxon>Thermoproteota</taxon>
        <taxon>Thermoprotei</taxon>
        <taxon>Desulfurococcales</taxon>
        <taxon>Desulfurococcaceae</taxon>
        <taxon>Aeropyrum</taxon>
    </lineage>
</organism>
<accession>A0A401HAZ3</accession>